<comment type="caution">
    <text evidence="3">The sequence shown here is derived from an EMBL/GenBank/DDBJ whole genome shotgun (WGS) entry which is preliminary data.</text>
</comment>
<dbReference type="Proteomes" id="UP000649617">
    <property type="component" value="Unassembled WGS sequence"/>
</dbReference>
<evidence type="ECO:0000259" key="2">
    <source>
        <dbReference type="PROSITE" id="PS50175"/>
    </source>
</evidence>
<gene>
    <name evidence="3" type="ORF">SPIL2461_LOCUS14933</name>
</gene>
<evidence type="ECO:0000256" key="1">
    <source>
        <dbReference type="ARBA" id="ARBA00022801"/>
    </source>
</evidence>
<dbReference type="EMBL" id="CAJNIZ010035424">
    <property type="protein sequence ID" value="CAE7559316.1"/>
    <property type="molecule type" value="Genomic_DNA"/>
</dbReference>
<dbReference type="InterPro" id="IPR001995">
    <property type="entry name" value="Peptidase_A2_cat"/>
</dbReference>
<dbReference type="InterPro" id="IPR001969">
    <property type="entry name" value="Aspartic_peptidase_AS"/>
</dbReference>
<feature type="domain" description="Peptidase A2" evidence="2">
    <location>
        <begin position="143"/>
        <end position="180"/>
    </location>
</feature>
<dbReference type="Gene3D" id="2.40.70.10">
    <property type="entry name" value="Acid Proteases"/>
    <property type="match status" value="1"/>
</dbReference>
<dbReference type="GO" id="GO:0006508">
    <property type="term" value="P:proteolysis"/>
    <property type="evidence" value="ECO:0007669"/>
    <property type="project" value="InterPro"/>
</dbReference>
<reference evidence="3" key="1">
    <citation type="submission" date="2021-02" db="EMBL/GenBank/DDBJ databases">
        <authorList>
            <person name="Dougan E. K."/>
            <person name="Rhodes N."/>
            <person name="Thang M."/>
            <person name="Chan C."/>
        </authorList>
    </citation>
    <scope>NUCLEOTIDE SEQUENCE</scope>
</reference>
<keyword evidence="4" id="KW-1185">Reference proteome</keyword>
<sequence length="304" mass="32250">MLTTDVCKSLKLAMGGLGSSSGVGATGNLDMQQVRVEGAALVDEEESCPLHPMAGVVVDNFPQLSIAGEVGIALQGMLGQGFMDQYDLELDAPKQRLRAWPRASLPDSGSDGSDGDWRALEALGMPGRLQGLLLTVPGCLEPVVGLVDTGASHTVLNRQAAYVLGLRVDMGAERKVRGIGLDNSVLEMPLLSLMNITLSSARHVTITPRKSGASDASASANPVDGRRSWRFCNTGARIKGPIATFPEAVDVGIGDIGLFQELLSQPQETIGDFDGPVALLGQDLMTQMPLRYSAARGRLWFRHD</sequence>
<dbReference type="Pfam" id="PF13650">
    <property type="entry name" value="Asp_protease_2"/>
    <property type="match status" value="1"/>
</dbReference>
<dbReference type="InterPro" id="IPR021109">
    <property type="entry name" value="Peptidase_aspartic_dom_sf"/>
</dbReference>
<dbReference type="PROSITE" id="PS50175">
    <property type="entry name" value="ASP_PROT_RETROV"/>
    <property type="match status" value="1"/>
</dbReference>
<dbReference type="AlphaFoldDB" id="A0A812U6L0"/>
<accession>A0A812U6L0</accession>
<keyword evidence="1" id="KW-0378">Hydrolase</keyword>
<dbReference type="GO" id="GO:0004190">
    <property type="term" value="F:aspartic-type endopeptidase activity"/>
    <property type="evidence" value="ECO:0007669"/>
    <property type="project" value="InterPro"/>
</dbReference>
<name>A0A812U6L0_SYMPI</name>
<evidence type="ECO:0000313" key="4">
    <source>
        <dbReference type="Proteomes" id="UP000649617"/>
    </source>
</evidence>
<organism evidence="3 4">
    <name type="scientific">Symbiodinium pilosum</name>
    <name type="common">Dinoflagellate</name>
    <dbReference type="NCBI Taxonomy" id="2952"/>
    <lineage>
        <taxon>Eukaryota</taxon>
        <taxon>Sar</taxon>
        <taxon>Alveolata</taxon>
        <taxon>Dinophyceae</taxon>
        <taxon>Suessiales</taxon>
        <taxon>Symbiodiniaceae</taxon>
        <taxon>Symbiodinium</taxon>
    </lineage>
</organism>
<dbReference type="OrthoDB" id="432770at2759"/>
<proteinExistence type="predicted"/>
<protein>
    <recommendedName>
        <fullName evidence="2">Peptidase A2 domain-containing protein</fullName>
    </recommendedName>
</protein>
<dbReference type="PROSITE" id="PS00141">
    <property type="entry name" value="ASP_PROTEASE"/>
    <property type="match status" value="1"/>
</dbReference>
<evidence type="ECO:0000313" key="3">
    <source>
        <dbReference type="EMBL" id="CAE7559316.1"/>
    </source>
</evidence>